<dbReference type="Pfam" id="PF11976">
    <property type="entry name" value="Rad60-SLD"/>
    <property type="match status" value="1"/>
</dbReference>
<dbReference type="WBParaSite" id="EEL_0000055001-mRNA-1">
    <property type="protein sequence ID" value="EEL_0000055001-mRNA-1"/>
    <property type="gene ID" value="EEL_0000055001"/>
</dbReference>
<reference evidence="6" key="1">
    <citation type="submission" date="2017-02" db="UniProtKB">
        <authorList>
            <consortium name="WormBaseParasite"/>
        </authorList>
    </citation>
    <scope>IDENTIFICATION</scope>
</reference>
<evidence type="ECO:0000313" key="5">
    <source>
        <dbReference type="Proteomes" id="UP000050640"/>
    </source>
</evidence>
<dbReference type="CDD" id="cd01763">
    <property type="entry name" value="Ubl_SUMO_like"/>
    <property type="match status" value="1"/>
</dbReference>
<dbReference type="InterPro" id="IPR000626">
    <property type="entry name" value="Ubiquitin-like_dom"/>
</dbReference>
<accession>A0A0R3RGL3</accession>
<dbReference type="InterPro" id="IPR022617">
    <property type="entry name" value="Rad60/SUMO-like_dom"/>
</dbReference>
<organism evidence="5 6">
    <name type="scientific">Elaeophora elaphi</name>
    <dbReference type="NCBI Taxonomy" id="1147741"/>
    <lineage>
        <taxon>Eukaryota</taxon>
        <taxon>Metazoa</taxon>
        <taxon>Ecdysozoa</taxon>
        <taxon>Nematoda</taxon>
        <taxon>Chromadorea</taxon>
        <taxon>Rhabditida</taxon>
        <taxon>Spirurina</taxon>
        <taxon>Spiruromorpha</taxon>
        <taxon>Filarioidea</taxon>
        <taxon>Onchocercidae</taxon>
        <taxon>Elaeophora</taxon>
    </lineage>
</organism>
<feature type="domain" description="Ubiquitin-like" evidence="4">
    <location>
        <begin position="269"/>
        <end position="343"/>
    </location>
</feature>
<dbReference type="InterPro" id="IPR029071">
    <property type="entry name" value="Ubiquitin-like_domsf"/>
</dbReference>
<dbReference type="STRING" id="1147741.A0A0R3RGL3"/>
<dbReference type="PANTHER" id="PTHR47187:SF1">
    <property type="entry name" value="NFATC2-INTERACTING PROTEIN"/>
    <property type="match status" value="1"/>
</dbReference>
<keyword evidence="5" id="KW-1185">Reference proteome</keyword>
<evidence type="ECO:0000313" key="6">
    <source>
        <dbReference type="WBParaSite" id="EEL_0000055001-mRNA-1"/>
    </source>
</evidence>
<evidence type="ECO:0000256" key="2">
    <source>
        <dbReference type="ARBA" id="ARBA00023242"/>
    </source>
</evidence>
<comment type="subcellular location">
    <subcellularLocation>
        <location evidence="1">Nucleus</location>
    </subcellularLocation>
</comment>
<dbReference type="PANTHER" id="PTHR47187">
    <property type="entry name" value="NFATC2-INTERACTING PROTEIN"/>
    <property type="match status" value="1"/>
</dbReference>
<dbReference type="Proteomes" id="UP000050640">
    <property type="component" value="Unplaced"/>
</dbReference>
<evidence type="ECO:0000259" key="4">
    <source>
        <dbReference type="PROSITE" id="PS50053"/>
    </source>
</evidence>
<dbReference type="GO" id="GO:0005634">
    <property type="term" value="C:nucleus"/>
    <property type="evidence" value="ECO:0007669"/>
    <property type="project" value="UniProtKB-SubCell"/>
</dbReference>
<proteinExistence type="predicted"/>
<evidence type="ECO:0000256" key="1">
    <source>
        <dbReference type="ARBA" id="ARBA00004123"/>
    </source>
</evidence>
<feature type="region of interest" description="Disordered" evidence="3">
    <location>
        <begin position="45"/>
        <end position="87"/>
    </location>
</feature>
<dbReference type="SUPFAM" id="SSF54236">
    <property type="entry name" value="Ubiquitin-like"/>
    <property type="match status" value="1"/>
</dbReference>
<dbReference type="PROSITE" id="PS50053">
    <property type="entry name" value="UBIQUITIN_2"/>
    <property type="match status" value="1"/>
</dbReference>
<feature type="region of interest" description="Disordered" evidence="3">
    <location>
        <begin position="125"/>
        <end position="156"/>
    </location>
</feature>
<dbReference type="Gene3D" id="3.10.20.90">
    <property type="entry name" value="Phosphatidylinositol 3-kinase Catalytic Subunit, Chain A, domain 1"/>
    <property type="match status" value="1"/>
</dbReference>
<sequence>MARCFGYVRSESEYIPIMSREEEDGTEDDEDDFFGNPLKHLMSKVINAKKSGNETGTTMSDIKKKELTKKNKSKKKENTLDDLNDDDDDLLTLGRKRKVKEDSALSKVEQEIKELEIFSSISAFPSSSLSPATSSSTKNDTKRRKKDMDDNNSKSLDSPIIIDDGLLEADDNTFTKEVFIVEPHCSIEIGDLESCDTCIKRWKMNETFMDIIKLYASNWSCSPENVILSLRNGKRISAEDTPRSVAFSEKDVNYLSVYKNSQSGKYKANKITVKWLLPEQNKPIISTVPTDTPFIILKRDFAVDNGLDEEKLTLIFDGERINLQETVSTLGIEDDDCIDVYMM</sequence>
<dbReference type="GO" id="GO:0045944">
    <property type="term" value="P:positive regulation of transcription by RNA polymerase II"/>
    <property type="evidence" value="ECO:0007669"/>
    <property type="project" value="TreeGrafter"/>
</dbReference>
<name>A0A0R3RGL3_9BILA</name>
<dbReference type="AlphaFoldDB" id="A0A0R3RGL3"/>
<evidence type="ECO:0000256" key="3">
    <source>
        <dbReference type="SAM" id="MobiDB-lite"/>
    </source>
</evidence>
<keyword evidence="2" id="KW-0539">Nucleus</keyword>
<dbReference type="InterPro" id="IPR052324">
    <property type="entry name" value="NFATC2-Int_DNA_Repair"/>
</dbReference>
<feature type="compositionally biased region" description="Low complexity" evidence="3">
    <location>
        <begin position="125"/>
        <end position="137"/>
    </location>
</feature>
<protein>
    <submittedName>
        <fullName evidence="6">Ubiquitin-like domain-containing protein</fullName>
    </submittedName>
</protein>